<feature type="transmembrane region" description="Helical" evidence="1">
    <location>
        <begin position="114"/>
        <end position="144"/>
    </location>
</feature>
<feature type="domain" description="DUF4395" evidence="2">
    <location>
        <begin position="14"/>
        <end position="146"/>
    </location>
</feature>
<dbReference type="KEGG" id="rain:Rai3103_02410"/>
<dbReference type="InterPro" id="IPR025508">
    <property type="entry name" value="DUF4395"/>
</dbReference>
<dbReference type="EMBL" id="CP045725">
    <property type="protein sequence ID" value="QGF22724.1"/>
    <property type="molecule type" value="Genomic_DNA"/>
</dbReference>
<dbReference type="RefSeq" id="WP_153571252.1">
    <property type="nucleotide sequence ID" value="NZ_CP045725.1"/>
</dbReference>
<gene>
    <name evidence="3" type="ORF">Rai3103_02410</name>
</gene>
<reference evidence="3 4" key="1">
    <citation type="submission" date="2019-10" db="EMBL/GenBank/DDBJ databases">
        <title>Genomic analysis of Raineyella sp. CBA3103.</title>
        <authorList>
            <person name="Roh S.W."/>
        </authorList>
    </citation>
    <scope>NUCLEOTIDE SEQUENCE [LARGE SCALE GENOMIC DNA]</scope>
    <source>
        <strain evidence="3 4">CBA3103</strain>
    </source>
</reference>
<sequence length="156" mass="16535">MATTAAPTRTSARIDPRGPRFGAIITSVLLAATLVLGPGWGLVTLGVQTLAFIGGAVFGLSRQPWGWIYKAWVRPRLAPPAELEDEAPPRFAQVVGLVFAVLALVGALSGLTPLFWVATGFALVAAFLNAAFDFCLGCETYLLIQRLRAATSHRTA</sequence>
<dbReference type="Proteomes" id="UP000386847">
    <property type="component" value="Chromosome"/>
</dbReference>
<evidence type="ECO:0000256" key="1">
    <source>
        <dbReference type="SAM" id="Phobius"/>
    </source>
</evidence>
<feature type="transmembrane region" description="Helical" evidence="1">
    <location>
        <begin position="21"/>
        <end position="43"/>
    </location>
</feature>
<feature type="transmembrane region" description="Helical" evidence="1">
    <location>
        <begin position="49"/>
        <end position="69"/>
    </location>
</feature>
<accession>A0A5Q2FBD8</accession>
<proteinExistence type="predicted"/>
<keyword evidence="1" id="KW-0472">Membrane</keyword>
<keyword evidence="1" id="KW-0812">Transmembrane</keyword>
<evidence type="ECO:0000313" key="4">
    <source>
        <dbReference type="Proteomes" id="UP000386847"/>
    </source>
</evidence>
<evidence type="ECO:0000313" key="3">
    <source>
        <dbReference type="EMBL" id="QGF22724.1"/>
    </source>
</evidence>
<dbReference type="Pfam" id="PF14340">
    <property type="entry name" value="DUF4395"/>
    <property type="match status" value="1"/>
</dbReference>
<dbReference type="AlphaFoldDB" id="A0A5Q2FBD8"/>
<keyword evidence="1" id="KW-1133">Transmembrane helix</keyword>
<evidence type="ECO:0000259" key="2">
    <source>
        <dbReference type="Pfam" id="PF14340"/>
    </source>
</evidence>
<feature type="transmembrane region" description="Helical" evidence="1">
    <location>
        <begin position="90"/>
        <end position="108"/>
    </location>
</feature>
<name>A0A5Q2FBD8_9ACTN</name>
<organism evidence="3 4">
    <name type="scientific">Raineyella fluvialis</name>
    <dbReference type="NCBI Taxonomy" id="2662261"/>
    <lineage>
        <taxon>Bacteria</taxon>
        <taxon>Bacillati</taxon>
        <taxon>Actinomycetota</taxon>
        <taxon>Actinomycetes</taxon>
        <taxon>Propionibacteriales</taxon>
        <taxon>Propionibacteriaceae</taxon>
        <taxon>Raineyella</taxon>
    </lineage>
</organism>
<keyword evidence="4" id="KW-1185">Reference proteome</keyword>
<protein>
    <submittedName>
        <fullName evidence="3">DUF4395 family protein</fullName>
    </submittedName>
</protein>